<feature type="domain" description="4Fe-4S ferredoxin-type" evidence="5">
    <location>
        <begin position="245"/>
        <end position="274"/>
    </location>
</feature>
<dbReference type="Pfam" id="PF00037">
    <property type="entry name" value="Fer4"/>
    <property type="match status" value="1"/>
</dbReference>
<dbReference type="InterPro" id="IPR019752">
    <property type="entry name" value="Pyrv/ketoisovalerate_OxRed_cat"/>
</dbReference>
<evidence type="ECO:0000313" key="6">
    <source>
        <dbReference type="EMBL" id="PYF04375.1"/>
    </source>
</evidence>
<dbReference type="InterPro" id="IPR017896">
    <property type="entry name" value="4Fe4S_Fe-S-bd"/>
</dbReference>
<dbReference type="Pfam" id="PF01558">
    <property type="entry name" value="POR"/>
    <property type="match status" value="1"/>
</dbReference>
<keyword evidence="4" id="KW-0411">Iron-sulfur</keyword>
<dbReference type="AlphaFoldDB" id="A0A318TR49"/>
<dbReference type="PANTHER" id="PTHR43854:SF1">
    <property type="entry name" value="INDOLEPYRUVATE OXIDOREDUCTASE SUBUNIT IORB"/>
    <property type="match status" value="1"/>
</dbReference>
<dbReference type="OrthoDB" id="9800445at2"/>
<reference evidence="6 7" key="1">
    <citation type="submission" date="2018-06" db="EMBL/GenBank/DDBJ databases">
        <title>Genomic Encyclopedia of Archaeal and Bacterial Type Strains, Phase II (KMG-II): from individual species to whole genera.</title>
        <authorList>
            <person name="Goeker M."/>
        </authorList>
    </citation>
    <scope>NUCLEOTIDE SEQUENCE [LARGE SCALE GENOMIC DNA]</scope>
    <source>
        <strain evidence="6 7">JCM 11668</strain>
    </source>
</reference>
<name>A0A318TR49_9BRAD</name>
<keyword evidence="2" id="KW-0560">Oxidoreductase</keyword>
<dbReference type="GO" id="GO:0046872">
    <property type="term" value="F:metal ion binding"/>
    <property type="evidence" value="ECO:0007669"/>
    <property type="project" value="UniProtKB-KW"/>
</dbReference>
<dbReference type="Gene3D" id="3.30.70.20">
    <property type="match status" value="1"/>
</dbReference>
<dbReference type="PANTHER" id="PTHR43854">
    <property type="entry name" value="INDOLEPYRUVATE OXIDOREDUCTASE SUBUNIT IORB"/>
    <property type="match status" value="1"/>
</dbReference>
<protein>
    <submittedName>
        <fullName evidence="6">Indolepyruvate ferredoxin oxidoreductase beta subunit</fullName>
    </submittedName>
</protein>
<dbReference type="Proteomes" id="UP000248148">
    <property type="component" value="Unassembled WGS sequence"/>
</dbReference>
<dbReference type="SUPFAM" id="SSF53323">
    <property type="entry name" value="Pyruvate-ferredoxin oxidoreductase, PFOR, domain III"/>
    <property type="match status" value="1"/>
</dbReference>
<keyword evidence="1" id="KW-0479">Metal-binding</keyword>
<evidence type="ECO:0000259" key="5">
    <source>
        <dbReference type="PROSITE" id="PS51379"/>
    </source>
</evidence>
<comment type="caution">
    <text evidence="6">The sequence shown here is derived from an EMBL/GenBank/DDBJ whole genome shotgun (WGS) entry which is preliminary data.</text>
</comment>
<dbReference type="GO" id="GO:0051536">
    <property type="term" value="F:iron-sulfur cluster binding"/>
    <property type="evidence" value="ECO:0007669"/>
    <property type="project" value="UniProtKB-KW"/>
</dbReference>
<dbReference type="PROSITE" id="PS00198">
    <property type="entry name" value="4FE4S_FER_1"/>
    <property type="match status" value="1"/>
</dbReference>
<accession>A0A318TR49</accession>
<dbReference type="Gene3D" id="3.40.920.10">
    <property type="entry name" value="Pyruvate-ferredoxin oxidoreductase, PFOR, domain III"/>
    <property type="match status" value="1"/>
</dbReference>
<keyword evidence="3" id="KW-0408">Iron</keyword>
<gene>
    <name evidence="6" type="ORF">BJ122_10328</name>
</gene>
<feature type="domain" description="4Fe-4S ferredoxin-type" evidence="5">
    <location>
        <begin position="275"/>
        <end position="305"/>
    </location>
</feature>
<dbReference type="InterPro" id="IPR017900">
    <property type="entry name" value="4Fe4S_Fe_S_CS"/>
</dbReference>
<dbReference type="GO" id="GO:0016903">
    <property type="term" value="F:oxidoreductase activity, acting on the aldehyde or oxo group of donors"/>
    <property type="evidence" value="ECO:0007669"/>
    <property type="project" value="InterPro"/>
</dbReference>
<keyword evidence="6" id="KW-0670">Pyruvate</keyword>
<dbReference type="PROSITE" id="PS51379">
    <property type="entry name" value="4FE4S_FER_2"/>
    <property type="match status" value="2"/>
</dbReference>
<evidence type="ECO:0000256" key="4">
    <source>
        <dbReference type="ARBA" id="ARBA00023014"/>
    </source>
</evidence>
<keyword evidence="7" id="KW-1185">Reference proteome</keyword>
<proteinExistence type="predicted"/>
<dbReference type="SUPFAM" id="SSF54862">
    <property type="entry name" value="4Fe-4S ferredoxins"/>
    <property type="match status" value="1"/>
</dbReference>
<evidence type="ECO:0000256" key="2">
    <source>
        <dbReference type="ARBA" id="ARBA00023002"/>
    </source>
</evidence>
<evidence type="ECO:0000313" key="7">
    <source>
        <dbReference type="Proteomes" id="UP000248148"/>
    </source>
</evidence>
<evidence type="ECO:0000256" key="1">
    <source>
        <dbReference type="ARBA" id="ARBA00022723"/>
    </source>
</evidence>
<evidence type="ECO:0000256" key="3">
    <source>
        <dbReference type="ARBA" id="ARBA00023004"/>
    </source>
</evidence>
<dbReference type="RefSeq" id="WP_110779799.1">
    <property type="nucleotide sequence ID" value="NZ_QJTI01000003.1"/>
</dbReference>
<organism evidence="6 7">
    <name type="scientific">Rhodopseudomonas faecalis</name>
    <dbReference type="NCBI Taxonomy" id="99655"/>
    <lineage>
        <taxon>Bacteria</taxon>
        <taxon>Pseudomonadati</taxon>
        <taxon>Pseudomonadota</taxon>
        <taxon>Alphaproteobacteria</taxon>
        <taxon>Hyphomicrobiales</taxon>
        <taxon>Nitrobacteraceae</taxon>
        <taxon>Rhodopseudomonas</taxon>
    </lineage>
</organism>
<dbReference type="InterPro" id="IPR002869">
    <property type="entry name" value="Pyrv_flavodox_OxRed_cen"/>
</dbReference>
<dbReference type="EMBL" id="QJTI01000003">
    <property type="protein sequence ID" value="PYF04375.1"/>
    <property type="molecule type" value="Genomic_DNA"/>
</dbReference>
<sequence>MSDSKLASGEAGEALAAPAPNARKTPFNVLIVGVGGQGVIMVSKVLAALAQWRGFEVKQSEVHGMAKRGGSVFSHVRFGERVWSPTIAKGEADVLIALEWAEGLRWLPYLKPATGIFICDTKRIVPPFACLNRKPGAPMRYSRETAEQVANYVAEGYAIDATTMAEELGNERAANVVLLGALSTALDFPIADWESTVSEFVPKKTIAVNLEAFRLGRTWIAEARSPAPANGSPPLLPLAEVPFTPRLEINAAWCKSCDICVKMCPERCLRLNDDRIAELANPEKCTGCRLCEWLCPDYAIRVHLEAQGKAAEEAAR</sequence>
<dbReference type="InterPro" id="IPR052198">
    <property type="entry name" value="IorB_Oxidoreductase"/>
</dbReference>